<dbReference type="PIRSF" id="PIRSF001092">
    <property type="entry name" value="Alpha-L-fucosidase"/>
    <property type="match status" value="1"/>
</dbReference>
<feature type="domain" description="Glycoside hydrolase family 29 N-terminal" evidence="8">
    <location>
        <begin position="12"/>
        <end position="308"/>
    </location>
</feature>
<dbReference type="RefSeq" id="WP_113034677.1">
    <property type="nucleotide sequence ID" value="NZ_QMFB01000023.1"/>
</dbReference>
<evidence type="ECO:0000313" key="9">
    <source>
        <dbReference type="EMBL" id="RAV15558.1"/>
    </source>
</evidence>
<dbReference type="AlphaFoldDB" id="A0A329M717"/>
<feature type="site" description="May be important for catalysis" evidence="7">
    <location>
        <position position="240"/>
    </location>
</feature>
<dbReference type="GO" id="GO:0016139">
    <property type="term" value="P:glycoside catabolic process"/>
    <property type="evidence" value="ECO:0007669"/>
    <property type="project" value="TreeGrafter"/>
</dbReference>
<dbReference type="OrthoDB" id="107551at2"/>
<reference evidence="9 10" key="1">
    <citation type="journal article" date="2009" name="Int. J. Syst. Evol. Microbiol.">
        <title>Paenibacillus contaminans sp. nov., isolated from a contaminated laboratory plate.</title>
        <authorList>
            <person name="Chou J.H."/>
            <person name="Lee J.H."/>
            <person name="Lin M.C."/>
            <person name="Chang P.S."/>
            <person name="Arun A.B."/>
            <person name="Young C.C."/>
            <person name="Chen W.M."/>
        </authorList>
    </citation>
    <scope>NUCLEOTIDE SEQUENCE [LARGE SCALE GENOMIC DNA]</scope>
    <source>
        <strain evidence="9 10">CKOBP-6</strain>
    </source>
</reference>
<protein>
    <recommendedName>
        <fullName evidence="3">alpha-L-fucosidase</fullName>
        <ecNumber evidence="3">3.2.1.51</ecNumber>
    </recommendedName>
</protein>
<keyword evidence="10" id="KW-1185">Reference proteome</keyword>
<accession>A0A329M717</accession>
<dbReference type="Proteomes" id="UP000250369">
    <property type="component" value="Unassembled WGS sequence"/>
</dbReference>
<dbReference type="EC" id="3.2.1.51" evidence="3"/>
<comment type="function">
    <text evidence="1">Alpha-L-fucosidase is responsible for hydrolyzing the alpha-1,6-linked fucose joined to the reducing-end N-acetylglucosamine of the carbohydrate moieties of glycoproteins.</text>
</comment>
<evidence type="ECO:0000256" key="4">
    <source>
        <dbReference type="ARBA" id="ARBA00022729"/>
    </source>
</evidence>
<dbReference type="InterPro" id="IPR017853">
    <property type="entry name" value="GH"/>
</dbReference>
<evidence type="ECO:0000256" key="7">
    <source>
        <dbReference type="PIRSR" id="PIRSR001092-1"/>
    </source>
</evidence>
<dbReference type="Pfam" id="PF01120">
    <property type="entry name" value="Alpha_L_fucos"/>
    <property type="match status" value="1"/>
</dbReference>
<dbReference type="InterPro" id="IPR016286">
    <property type="entry name" value="FUC_metazoa-typ"/>
</dbReference>
<dbReference type="EMBL" id="QMFB01000023">
    <property type="protein sequence ID" value="RAV15558.1"/>
    <property type="molecule type" value="Genomic_DNA"/>
</dbReference>
<dbReference type="GO" id="GO:0004560">
    <property type="term" value="F:alpha-L-fucosidase activity"/>
    <property type="evidence" value="ECO:0007669"/>
    <property type="project" value="InterPro"/>
</dbReference>
<evidence type="ECO:0000259" key="8">
    <source>
        <dbReference type="Pfam" id="PF01120"/>
    </source>
</evidence>
<comment type="similarity">
    <text evidence="2">Belongs to the glycosyl hydrolase 29 family.</text>
</comment>
<comment type="caution">
    <text evidence="9">The sequence shown here is derived from an EMBL/GenBank/DDBJ whole genome shotgun (WGS) entry which is preliminary data.</text>
</comment>
<evidence type="ECO:0000313" key="10">
    <source>
        <dbReference type="Proteomes" id="UP000250369"/>
    </source>
</evidence>
<dbReference type="InterPro" id="IPR000933">
    <property type="entry name" value="Glyco_hydro_29"/>
</dbReference>
<keyword evidence="6" id="KW-0326">Glycosidase</keyword>
<evidence type="ECO:0000256" key="6">
    <source>
        <dbReference type="ARBA" id="ARBA00023295"/>
    </source>
</evidence>
<dbReference type="GO" id="GO:0005764">
    <property type="term" value="C:lysosome"/>
    <property type="evidence" value="ECO:0007669"/>
    <property type="project" value="TreeGrafter"/>
</dbReference>
<keyword evidence="4" id="KW-0732">Signal</keyword>
<evidence type="ECO:0000256" key="3">
    <source>
        <dbReference type="ARBA" id="ARBA00012662"/>
    </source>
</evidence>
<name>A0A329M717_9BACL</name>
<dbReference type="Gene3D" id="3.20.20.80">
    <property type="entry name" value="Glycosidases"/>
    <property type="match status" value="1"/>
</dbReference>
<keyword evidence="5" id="KW-0378">Hydrolase</keyword>
<dbReference type="PRINTS" id="PR00741">
    <property type="entry name" value="GLHYDRLASE29"/>
</dbReference>
<dbReference type="PANTHER" id="PTHR10030">
    <property type="entry name" value="ALPHA-L-FUCOSIDASE"/>
    <property type="match status" value="1"/>
</dbReference>
<gene>
    <name evidence="9" type="ORF">DQG23_29700</name>
</gene>
<dbReference type="PANTHER" id="PTHR10030:SF37">
    <property type="entry name" value="ALPHA-L-FUCOSIDASE-RELATED"/>
    <property type="match status" value="1"/>
</dbReference>
<sequence length="412" mass="46212">MAIPIPEPRIARFEKQACGMFIHWGLYSQLGQGEWAQHIQNIPMDEYAKLKDRFTAEHFDAEQIAMTAKRAGMNYVVLTTRHHDGFSLYDTRGLSDFDAPHSAAKRDLVAEFVEGCGKAGVTPFFYHTTLDWYQPSFNENFEEYLDYLRASVEVLCTHYGPIGGLWFDGNWSKPDADWKLDELYGTIRRLQPEAMIINNTGLDHRGALGHPEIDSVTFEQGRPAPMNREGMSKYISSEMCQTMNRHWGIGSRDFNYKSSGELIENLCACRKVGSNYLLNVGPTAEGRIPLMQQALLEVIGDWLALHGKPVYEGKPSTIRGQGDNFALETEDGSTCLFIHRLSIDGHANVTTGDGGTGPKSFTGVKRPVRSVRWLDNGEELKFTHDPESGLLCFEATGYPYGDNLVVRVAIVE</sequence>
<organism evidence="9 10">
    <name type="scientific">Paenibacillus contaminans</name>
    <dbReference type="NCBI Taxonomy" id="450362"/>
    <lineage>
        <taxon>Bacteria</taxon>
        <taxon>Bacillati</taxon>
        <taxon>Bacillota</taxon>
        <taxon>Bacilli</taxon>
        <taxon>Bacillales</taxon>
        <taxon>Paenibacillaceae</taxon>
        <taxon>Paenibacillus</taxon>
    </lineage>
</organism>
<dbReference type="SMART" id="SM00812">
    <property type="entry name" value="Alpha_L_fucos"/>
    <property type="match status" value="1"/>
</dbReference>
<dbReference type="GO" id="GO:0006004">
    <property type="term" value="P:fucose metabolic process"/>
    <property type="evidence" value="ECO:0007669"/>
    <property type="project" value="InterPro"/>
</dbReference>
<evidence type="ECO:0000256" key="1">
    <source>
        <dbReference type="ARBA" id="ARBA00004071"/>
    </source>
</evidence>
<dbReference type="InterPro" id="IPR057739">
    <property type="entry name" value="Glyco_hydro_29_N"/>
</dbReference>
<evidence type="ECO:0000256" key="5">
    <source>
        <dbReference type="ARBA" id="ARBA00022801"/>
    </source>
</evidence>
<evidence type="ECO:0000256" key="2">
    <source>
        <dbReference type="ARBA" id="ARBA00007951"/>
    </source>
</evidence>
<proteinExistence type="inferred from homology"/>
<dbReference type="SUPFAM" id="SSF51445">
    <property type="entry name" value="(Trans)glycosidases"/>
    <property type="match status" value="1"/>
</dbReference>